<keyword evidence="3" id="KW-1133">Transmembrane helix</keyword>
<evidence type="ECO:0000313" key="5">
    <source>
        <dbReference type="Proteomes" id="UP001172738"/>
    </source>
</evidence>
<evidence type="ECO:0000313" key="4">
    <source>
        <dbReference type="EMBL" id="MDN4474101.1"/>
    </source>
</evidence>
<comment type="caution">
    <text evidence="4">The sequence shown here is derived from an EMBL/GenBank/DDBJ whole genome shotgun (WGS) entry which is preliminary data.</text>
</comment>
<feature type="compositionally biased region" description="Low complexity" evidence="2">
    <location>
        <begin position="138"/>
        <end position="149"/>
    </location>
</feature>
<keyword evidence="3" id="KW-0812">Transmembrane</keyword>
<accession>A0ABT8G4P5</accession>
<evidence type="ECO:0000256" key="2">
    <source>
        <dbReference type="SAM" id="MobiDB-lite"/>
    </source>
</evidence>
<reference evidence="4" key="1">
    <citation type="submission" date="2023-06" db="EMBL/GenBank/DDBJ databases">
        <title>SYSU T00b26.</title>
        <authorList>
            <person name="Gao L."/>
            <person name="Fang B.-Z."/>
            <person name="Li W.-J."/>
        </authorList>
    </citation>
    <scope>NUCLEOTIDE SEQUENCE</scope>
    <source>
        <strain evidence="4">SYSU T00b26</strain>
    </source>
</reference>
<dbReference type="InterPro" id="IPR007060">
    <property type="entry name" value="FtsL/DivIC"/>
</dbReference>
<keyword evidence="3" id="KW-0472">Membrane</keyword>
<feature type="region of interest" description="Disordered" evidence="2">
    <location>
        <begin position="127"/>
        <end position="171"/>
    </location>
</feature>
<keyword evidence="1" id="KW-0175">Coiled coil</keyword>
<name>A0ABT8G4P5_9MICO</name>
<dbReference type="RefSeq" id="WP_301130228.1">
    <property type="nucleotide sequence ID" value="NZ_JAUHPV010000011.1"/>
</dbReference>
<dbReference type="EMBL" id="JAUHPV010000011">
    <property type="protein sequence ID" value="MDN4474101.1"/>
    <property type="molecule type" value="Genomic_DNA"/>
</dbReference>
<proteinExistence type="predicted"/>
<feature type="coiled-coil region" evidence="1">
    <location>
        <begin position="27"/>
        <end position="61"/>
    </location>
</feature>
<feature type="transmembrane region" description="Helical" evidence="3">
    <location>
        <begin position="6"/>
        <end position="27"/>
    </location>
</feature>
<organism evidence="4 5">
    <name type="scientific">Demequina zhanjiangensis</name>
    <dbReference type="NCBI Taxonomy" id="3051659"/>
    <lineage>
        <taxon>Bacteria</taxon>
        <taxon>Bacillati</taxon>
        <taxon>Actinomycetota</taxon>
        <taxon>Actinomycetes</taxon>
        <taxon>Micrococcales</taxon>
        <taxon>Demequinaceae</taxon>
        <taxon>Demequina</taxon>
    </lineage>
</organism>
<feature type="compositionally biased region" description="Acidic residues" evidence="2">
    <location>
        <begin position="150"/>
        <end position="162"/>
    </location>
</feature>
<evidence type="ECO:0000256" key="1">
    <source>
        <dbReference type="SAM" id="Coils"/>
    </source>
</evidence>
<dbReference type="Pfam" id="PF04977">
    <property type="entry name" value="DivIC"/>
    <property type="match status" value="1"/>
</dbReference>
<evidence type="ECO:0000256" key="3">
    <source>
        <dbReference type="SAM" id="Phobius"/>
    </source>
</evidence>
<protein>
    <submittedName>
        <fullName evidence="4">Septum formation initiator family protein</fullName>
    </submittedName>
</protein>
<sequence length="171" mass="18308">MFTWRAGVVVVIVALSIAVVVPSLRVYMSQQATLSELQSERDAAQAEVDSLQADVDRWSDDAYVIAQARERLQYVYPGEVAYKVIDPDSVEQHADGSPAAARLPENQEDTAWFDDLWGSVVEAGAVDDAVDRSGSAGGSEAESEQNGSETEGEEVDGEEADDPLTTVDLGG</sequence>
<keyword evidence="5" id="KW-1185">Reference proteome</keyword>
<gene>
    <name evidence="4" type="ORF">QQX04_13960</name>
</gene>
<dbReference type="Proteomes" id="UP001172738">
    <property type="component" value="Unassembled WGS sequence"/>
</dbReference>